<comment type="caution">
    <text evidence="1">The sequence shown here is derived from an EMBL/GenBank/DDBJ whole genome shotgun (WGS) entry which is preliminary data.</text>
</comment>
<dbReference type="EMBL" id="CAJOAX010047871">
    <property type="protein sequence ID" value="CAF4303400.1"/>
    <property type="molecule type" value="Genomic_DNA"/>
</dbReference>
<evidence type="ECO:0000313" key="2">
    <source>
        <dbReference type="Proteomes" id="UP000663823"/>
    </source>
</evidence>
<gene>
    <name evidence="1" type="ORF">OTI717_LOCUS42116</name>
</gene>
<sequence>NFAEQWERALEIDPLFIFVTGWNEWTAGKYDTWSRWTWPPVIFVDEFIQEFSRDIEPMNGGHGDNYYYQLCDYVRRYKGVRSLTPVKPSPIVIDGNFDDWIPVQPSFKTDPGTPVWRDYRGYGKAGPYVNHTGRNDIVEAK</sequence>
<accession>A0A820HXQ2</accession>
<feature type="non-terminal residue" evidence="1">
    <location>
        <position position="1"/>
    </location>
</feature>
<dbReference type="Proteomes" id="UP000663823">
    <property type="component" value="Unassembled WGS sequence"/>
</dbReference>
<feature type="non-terminal residue" evidence="1">
    <location>
        <position position="141"/>
    </location>
</feature>
<evidence type="ECO:0000313" key="1">
    <source>
        <dbReference type="EMBL" id="CAF4303400.1"/>
    </source>
</evidence>
<reference evidence="1" key="1">
    <citation type="submission" date="2021-02" db="EMBL/GenBank/DDBJ databases">
        <authorList>
            <person name="Nowell W R."/>
        </authorList>
    </citation>
    <scope>NUCLEOTIDE SEQUENCE</scope>
</reference>
<name>A0A820HXQ2_9BILA</name>
<protein>
    <submittedName>
        <fullName evidence="1">Uncharacterized protein</fullName>
    </submittedName>
</protein>
<proteinExistence type="predicted"/>
<dbReference type="AlphaFoldDB" id="A0A820HXQ2"/>
<organism evidence="1 2">
    <name type="scientific">Rotaria sordida</name>
    <dbReference type="NCBI Taxonomy" id="392033"/>
    <lineage>
        <taxon>Eukaryota</taxon>
        <taxon>Metazoa</taxon>
        <taxon>Spiralia</taxon>
        <taxon>Gnathifera</taxon>
        <taxon>Rotifera</taxon>
        <taxon>Eurotatoria</taxon>
        <taxon>Bdelloidea</taxon>
        <taxon>Philodinida</taxon>
        <taxon>Philodinidae</taxon>
        <taxon>Rotaria</taxon>
    </lineage>
</organism>